<dbReference type="EMBL" id="QVXO01000046">
    <property type="protein sequence ID" value="RPJ89195.1"/>
    <property type="molecule type" value="Genomic_DNA"/>
</dbReference>
<reference evidence="1 2" key="1">
    <citation type="submission" date="2018-08" db="EMBL/GenBank/DDBJ databases">
        <title>Achromobacter xylosoxidans Genome sequencing and assembly.</title>
        <authorList>
            <person name="Wang R."/>
            <person name="Rensing C."/>
            <person name="Li Y."/>
        </authorList>
    </citation>
    <scope>NUCLEOTIDE SEQUENCE [LARGE SCALE GENOMIC DNA]</scope>
    <source>
        <strain evidence="1 2">GD003A</strain>
    </source>
</reference>
<organism evidence="1 2">
    <name type="scientific">Alcaligenes xylosoxydans xylosoxydans</name>
    <name type="common">Achromobacter xylosoxidans</name>
    <dbReference type="NCBI Taxonomy" id="85698"/>
    <lineage>
        <taxon>Bacteria</taxon>
        <taxon>Pseudomonadati</taxon>
        <taxon>Pseudomonadota</taxon>
        <taxon>Betaproteobacteria</taxon>
        <taxon>Burkholderiales</taxon>
        <taxon>Alcaligenaceae</taxon>
        <taxon>Achromobacter</taxon>
    </lineage>
</organism>
<comment type="caution">
    <text evidence="1">The sequence shown here is derived from an EMBL/GenBank/DDBJ whole genome shotgun (WGS) entry which is preliminary data.</text>
</comment>
<accession>A0A424W7I3</accession>
<gene>
    <name evidence="1" type="ORF">DY367_24050</name>
</gene>
<dbReference type="OrthoDB" id="8665461at2"/>
<dbReference type="RefSeq" id="WP_118933817.1">
    <property type="nucleotide sequence ID" value="NZ_CP061008.1"/>
</dbReference>
<dbReference type="Proteomes" id="UP000285324">
    <property type="component" value="Unassembled WGS sequence"/>
</dbReference>
<dbReference type="AlphaFoldDB" id="A0A424W7I3"/>
<proteinExistence type="predicted"/>
<protein>
    <submittedName>
        <fullName evidence="1">Uncharacterized protein</fullName>
    </submittedName>
</protein>
<evidence type="ECO:0000313" key="2">
    <source>
        <dbReference type="Proteomes" id="UP000285324"/>
    </source>
</evidence>
<evidence type="ECO:0000313" key="1">
    <source>
        <dbReference type="EMBL" id="RPJ89195.1"/>
    </source>
</evidence>
<name>A0A424W7I3_ALCXX</name>
<sequence length="81" mass="9077">MITPPRSRNAIAVIAVAADGTTYRIERRSQLRPQEAPANTFFYCCLPDGQLVDQIGSGTYQLPDGTIVRTRRRRDLQENGI</sequence>